<gene>
    <name evidence="2" type="ORF">LO80_04060</name>
</gene>
<dbReference type="InterPro" id="IPR000182">
    <property type="entry name" value="GNAT_dom"/>
</dbReference>
<dbReference type="OrthoDB" id="9801656at2"/>
<proteinExistence type="predicted"/>
<accession>A0A097ENT9</accession>
<protein>
    <submittedName>
        <fullName evidence="2">Acetyltransferase</fullName>
    </submittedName>
</protein>
<dbReference type="PROSITE" id="PS51186">
    <property type="entry name" value="GNAT"/>
    <property type="match status" value="1"/>
</dbReference>
<name>A0A097ENT9_9GAMM</name>
<dbReference type="KEGG" id="frf:LO80_04060"/>
<dbReference type="InterPro" id="IPR016181">
    <property type="entry name" value="Acyl_CoA_acyltransferase"/>
</dbReference>
<dbReference type="Proteomes" id="UP000029672">
    <property type="component" value="Chromosome"/>
</dbReference>
<dbReference type="GO" id="GO:0016747">
    <property type="term" value="F:acyltransferase activity, transferring groups other than amino-acyl groups"/>
    <property type="evidence" value="ECO:0007669"/>
    <property type="project" value="InterPro"/>
</dbReference>
<keyword evidence="3" id="KW-1185">Reference proteome</keyword>
<evidence type="ECO:0000259" key="1">
    <source>
        <dbReference type="PROSITE" id="PS51186"/>
    </source>
</evidence>
<dbReference type="RefSeq" id="WP_040008810.1">
    <property type="nucleotide sequence ID" value="NZ_CP009574.1"/>
</dbReference>
<evidence type="ECO:0000313" key="3">
    <source>
        <dbReference type="Proteomes" id="UP000029672"/>
    </source>
</evidence>
<dbReference type="SUPFAM" id="SSF55729">
    <property type="entry name" value="Acyl-CoA N-acyltransferases (Nat)"/>
    <property type="match status" value="1"/>
</dbReference>
<dbReference type="AlphaFoldDB" id="A0A097ENT9"/>
<sequence length="169" mass="20170">MDFNKSISCENVHLQLMTQDDSDRLFEVAKDPEIWDQYNAKERCELEGFKKFFNDAINNPQNCYLIFYKDELVGSTRYYEYDSVASSVKIGYTFYAKKCWGTGLNKKVKKLMLEYAFKYLDNVFFDVWTSNFRSQKAVEKLGAKLYKKDNLRERLVFKLNKKDWKGRND</sequence>
<organism evidence="2 3">
    <name type="scientific">Candidatus Francisella endociliophora</name>
    <dbReference type="NCBI Taxonomy" id="653937"/>
    <lineage>
        <taxon>Bacteria</taxon>
        <taxon>Pseudomonadati</taxon>
        <taxon>Pseudomonadota</taxon>
        <taxon>Gammaproteobacteria</taxon>
        <taxon>Thiotrichales</taxon>
        <taxon>Francisellaceae</taxon>
        <taxon>Francisella</taxon>
    </lineage>
</organism>
<dbReference type="PANTHER" id="PTHR43610:SF1">
    <property type="entry name" value="N-ACETYLTRANSFERASE DOMAIN-CONTAINING PROTEIN"/>
    <property type="match status" value="1"/>
</dbReference>
<dbReference type="EMBL" id="CP009574">
    <property type="protein sequence ID" value="AIT09229.1"/>
    <property type="molecule type" value="Genomic_DNA"/>
</dbReference>
<feature type="domain" description="N-acetyltransferase" evidence="1">
    <location>
        <begin position="12"/>
        <end position="162"/>
    </location>
</feature>
<evidence type="ECO:0000313" key="2">
    <source>
        <dbReference type="EMBL" id="AIT09229.1"/>
    </source>
</evidence>
<dbReference type="STRING" id="1547445.LO80_04060"/>
<dbReference type="Gene3D" id="3.40.630.30">
    <property type="match status" value="1"/>
</dbReference>
<reference evidence="2 3" key="1">
    <citation type="submission" date="2014-10" db="EMBL/GenBank/DDBJ databases">
        <title>Whole genome sequence of Francisella endociliophora strain FSC1006, isolated from a laboratory culture of the marine ciliate Euplotes raikovi.</title>
        <authorList>
            <person name="Granberg M."/>
            <person name="Backman S."/>
            <person name="Lundmark E."/>
            <person name="Nilsson E."/>
            <person name="Karlsson E."/>
            <person name="Thelaus J."/>
            <person name="Ohrman C."/>
            <person name="Larkeryd A."/>
            <person name="Stenberg P."/>
        </authorList>
    </citation>
    <scope>NUCLEOTIDE SEQUENCE [LARGE SCALE GENOMIC DNA]</scope>
    <source>
        <strain evidence="2 3">FSC1006</strain>
    </source>
</reference>
<dbReference type="Pfam" id="PF13302">
    <property type="entry name" value="Acetyltransf_3"/>
    <property type="match status" value="1"/>
</dbReference>
<dbReference type="HOGENOM" id="CLU_013985_1_1_6"/>
<dbReference type="PANTHER" id="PTHR43610">
    <property type="entry name" value="BLL6696 PROTEIN"/>
    <property type="match status" value="1"/>
</dbReference>
<dbReference type="eggNOG" id="COG1670">
    <property type="taxonomic scope" value="Bacteria"/>
</dbReference>